<gene>
    <name evidence="2" type="ORF">ERJ70_02660</name>
</gene>
<evidence type="ECO:0000313" key="2">
    <source>
        <dbReference type="EMBL" id="QTM98311.1"/>
    </source>
</evidence>
<feature type="compositionally biased region" description="Polar residues" evidence="1">
    <location>
        <begin position="50"/>
        <end position="63"/>
    </location>
</feature>
<dbReference type="EMBL" id="CP046956">
    <property type="protein sequence ID" value="QTM98311.1"/>
    <property type="molecule type" value="Genomic_DNA"/>
</dbReference>
<accession>A0ABX7VNY0</accession>
<feature type="compositionally biased region" description="Basic and acidic residues" evidence="1">
    <location>
        <begin position="35"/>
        <end position="47"/>
    </location>
</feature>
<evidence type="ECO:0000256" key="1">
    <source>
        <dbReference type="SAM" id="MobiDB-lite"/>
    </source>
</evidence>
<feature type="region of interest" description="Disordered" evidence="1">
    <location>
        <begin position="34"/>
        <end position="73"/>
    </location>
</feature>
<keyword evidence="3" id="KW-1185">Reference proteome</keyword>
<sequence>MYRKTCDRCSQPSYSSTKIGGWLCPVCNQDLSQLKARDPNDPRDMPRNDYQTNKLKVRYQQQPDHPPAFSAYI</sequence>
<name>A0ABX7VNY0_9BACI</name>
<proteinExistence type="predicted"/>
<organism evidence="2 3">
    <name type="scientific">Sediminibacillus dalangtanensis</name>
    <dbReference type="NCBI Taxonomy" id="2729421"/>
    <lineage>
        <taxon>Bacteria</taxon>
        <taxon>Bacillati</taxon>
        <taxon>Bacillota</taxon>
        <taxon>Bacilli</taxon>
        <taxon>Bacillales</taxon>
        <taxon>Bacillaceae</taxon>
        <taxon>Sediminibacillus</taxon>
    </lineage>
</organism>
<dbReference type="Proteomes" id="UP000665043">
    <property type="component" value="Chromosome"/>
</dbReference>
<dbReference type="RefSeq" id="WP_209366990.1">
    <property type="nucleotide sequence ID" value="NZ_CP046956.1"/>
</dbReference>
<reference evidence="2 3" key="1">
    <citation type="submission" date="2019-12" db="EMBL/GenBank/DDBJ databases">
        <title>The whole genome sequencing of a strain isolated from a Mars analog, Dalangtan Playa.</title>
        <authorList>
            <person name="Huang T."/>
        </authorList>
    </citation>
    <scope>NUCLEOTIDE SEQUENCE [LARGE SCALE GENOMIC DNA]</scope>
    <source>
        <strain evidence="2 3">DP4-553-S</strain>
    </source>
</reference>
<evidence type="ECO:0000313" key="3">
    <source>
        <dbReference type="Proteomes" id="UP000665043"/>
    </source>
</evidence>
<protein>
    <submittedName>
        <fullName evidence="2">Uncharacterized protein</fullName>
    </submittedName>
</protein>